<keyword evidence="1" id="KW-0472">Membrane</keyword>
<protein>
    <submittedName>
        <fullName evidence="2">Uncharacterized protein</fullName>
    </submittedName>
</protein>
<name>A0A395MFN4_9HYPO</name>
<reference evidence="2 3" key="1">
    <citation type="journal article" date="2018" name="PLoS Pathog.">
        <title>Evolution of structural diversity of trichothecenes, a family of toxins produced by plant pathogenic and entomopathogenic fungi.</title>
        <authorList>
            <person name="Proctor R.H."/>
            <person name="McCormick S.P."/>
            <person name="Kim H.S."/>
            <person name="Cardoza R.E."/>
            <person name="Stanley A.M."/>
            <person name="Lindo L."/>
            <person name="Kelly A."/>
            <person name="Brown D.W."/>
            <person name="Lee T."/>
            <person name="Vaughan M.M."/>
            <person name="Alexander N.J."/>
            <person name="Busman M."/>
            <person name="Gutierrez S."/>
        </authorList>
    </citation>
    <scope>NUCLEOTIDE SEQUENCE [LARGE SCALE GENOMIC DNA]</scope>
    <source>
        <strain evidence="2 3">NRRL 13405</strain>
    </source>
</reference>
<evidence type="ECO:0000256" key="1">
    <source>
        <dbReference type="SAM" id="Phobius"/>
    </source>
</evidence>
<dbReference type="OrthoDB" id="4833021at2759"/>
<organism evidence="2 3">
    <name type="scientific">Fusarium flagelliforme</name>
    <dbReference type="NCBI Taxonomy" id="2675880"/>
    <lineage>
        <taxon>Eukaryota</taxon>
        <taxon>Fungi</taxon>
        <taxon>Dikarya</taxon>
        <taxon>Ascomycota</taxon>
        <taxon>Pezizomycotina</taxon>
        <taxon>Sordariomycetes</taxon>
        <taxon>Hypocreomycetidae</taxon>
        <taxon>Hypocreales</taxon>
        <taxon>Nectriaceae</taxon>
        <taxon>Fusarium</taxon>
        <taxon>Fusarium incarnatum-equiseti species complex</taxon>
    </lineage>
</organism>
<keyword evidence="1" id="KW-1133">Transmembrane helix</keyword>
<dbReference type="AlphaFoldDB" id="A0A395MFN4"/>
<sequence length="91" mass="9954">MPHTSSEASWNLFGPLMTEYSTVVNLISLICLGLGLMLFVPVILLVIFDFVLWTWRNICNKDPPPTVEPETVVTTNPHAAAIATGIDKASL</sequence>
<accession>A0A395MFN4</accession>
<comment type="caution">
    <text evidence="2">The sequence shown here is derived from an EMBL/GenBank/DDBJ whole genome shotgun (WGS) entry which is preliminary data.</text>
</comment>
<feature type="transmembrane region" description="Helical" evidence="1">
    <location>
        <begin position="20"/>
        <end position="53"/>
    </location>
</feature>
<proteinExistence type="predicted"/>
<dbReference type="Proteomes" id="UP000265631">
    <property type="component" value="Unassembled WGS sequence"/>
</dbReference>
<evidence type="ECO:0000313" key="3">
    <source>
        <dbReference type="Proteomes" id="UP000265631"/>
    </source>
</evidence>
<keyword evidence="1" id="KW-0812">Transmembrane</keyword>
<keyword evidence="3" id="KW-1185">Reference proteome</keyword>
<evidence type="ECO:0000313" key="2">
    <source>
        <dbReference type="EMBL" id="RFN46728.1"/>
    </source>
</evidence>
<gene>
    <name evidence="2" type="ORF">FIE12Z_9056</name>
</gene>
<dbReference type="EMBL" id="PXXK01000286">
    <property type="protein sequence ID" value="RFN46728.1"/>
    <property type="molecule type" value="Genomic_DNA"/>
</dbReference>